<protein>
    <recommendedName>
        <fullName evidence="9">BHLH domain-containing protein</fullName>
    </recommendedName>
</protein>
<dbReference type="InterPro" id="IPR045843">
    <property type="entry name" value="IND-like"/>
</dbReference>
<evidence type="ECO:0000256" key="4">
    <source>
        <dbReference type="ARBA" id="ARBA00023163"/>
    </source>
</evidence>
<dbReference type="STRING" id="429701.A0A2G9G2N5"/>
<dbReference type="InterPro" id="IPR036638">
    <property type="entry name" value="HLH_DNA-bd_sf"/>
</dbReference>
<name>A0A2G9G2N5_9LAMI</name>
<gene>
    <name evidence="7" type="ORF">CDL12_27949</name>
</gene>
<evidence type="ECO:0000256" key="6">
    <source>
        <dbReference type="SAM" id="MobiDB-lite"/>
    </source>
</evidence>
<dbReference type="AlphaFoldDB" id="A0A2G9G2N5"/>
<evidence type="ECO:0000313" key="7">
    <source>
        <dbReference type="EMBL" id="PIM99557.1"/>
    </source>
</evidence>
<evidence type="ECO:0008006" key="9">
    <source>
        <dbReference type="Google" id="ProtNLM"/>
    </source>
</evidence>
<evidence type="ECO:0000256" key="2">
    <source>
        <dbReference type="ARBA" id="ARBA00023015"/>
    </source>
</evidence>
<keyword evidence="8" id="KW-1185">Reference proteome</keyword>
<comment type="subcellular location">
    <subcellularLocation>
        <location evidence="1">Nucleus</location>
    </subcellularLocation>
</comment>
<evidence type="ECO:0000256" key="3">
    <source>
        <dbReference type="ARBA" id="ARBA00023125"/>
    </source>
</evidence>
<dbReference type="Proteomes" id="UP000231279">
    <property type="component" value="Unassembled WGS sequence"/>
</dbReference>
<keyword evidence="5" id="KW-0539">Nucleus</keyword>
<dbReference type="CDD" id="cd11393">
    <property type="entry name" value="bHLH_AtbHLH_like"/>
    <property type="match status" value="1"/>
</dbReference>
<keyword evidence="2" id="KW-0805">Transcription regulation</keyword>
<organism evidence="7 8">
    <name type="scientific">Handroanthus impetiginosus</name>
    <dbReference type="NCBI Taxonomy" id="429701"/>
    <lineage>
        <taxon>Eukaryota</taxon>
        <taxon>Viridiplantae</taxon>
        <taxon>Streptophyta</taxon>
        <taxon>Embryophyta</taxon>
        <taxon>Tracheophyta</taxon>
        <taxon>Spermatophyta</taxon>
        <taxon>Magnoliopsida</taxon>
        <taxon>eudicotyledons</taxon>
        <taxon>Gunneridae</taxon>
        <taxon>Pentapetalae</taxon>
        <taxon>asterids</taxon>
        <taxon>lamiids</taxon>
        <taxon>Lamiales</taxon>
        <taxon>Bignoniaceae</taxon>
        <taxon>Crescentiina</taxon>
        <taxon>Tabebuia alliance</taxon>
        <taxon>Handroanthus</taxon>
    </lineage>
</organism>
<dbReference type="SUPFAM" id="SSF47459">
    <property type="entry name" value="HLH, helix-loop-helix DNA-binding domain"/>
    <property type="match status" value="1"/>
</dbReference>
<sequence length="89" mass="9774">MEDTMGTLHQLVSPFGKTDAASVLYETIGYITFLQGQISALSTPYKKNGAPTEHHQQNSGKPEDPERPHHDLRSRGLFLVPVSSALLLT</sequence>
<dbReference type="OrthoDB" id="673975at2759"/>
<feature type="region of interest" description="Disordered" evidence="6">
    <location>
        <begin position="43"/>
        <end position="76"/>
    </location>
</feature>
<keyword evidence="3" id="KW-0238">DNA-binding</keyword>
<evidence type="ECO:0000256" key="5">
    <source>
        <dbReference type="ARBA" id="ARBA00023242"/>
    </source>
</evidence>
<reference evidence="8" key="1">
    <citation type="journal article" date="2018" name="Gigascience">
        <title>Genome assembly of the Pink Ipe (Handroanthus impetiginosus, Bignoniaceae), a highly valued, ecologically keystone Neotropical timber forest tree.</title>
        <authorList>
            <person name="Silva-Junior O.B."/>
            <person name="Grattapaglia D."/>
            <person name="Novaes E."/>
            <person name="Collevatti R.G."/>
        </authorList>
    </citation>
    <scope>NUCLEOTIDE SEQUENCE [LARGE SCALE GENOMIC DNA]</scope>
    <source>
        <strain evidence="8">cv. UFG-1</strain>
    </source>
</reference>
<dbReference type="GO" id="GO:0046983">
    <property type="term" value="F:protein dimerization activity"/>
    <property type="evidence" value="ECO:0007669"/>
    <property type="project" value="InterPro"/>
</dbReference>
<dbReference type="GO" id="GO:0000981">
    <property type="term" value="F:DNA-binding transcription factor activity, RNA polymerase II-specific"/>
    <property type="evidence" value="ECO:0007669"/>
    <property type="project" value="TreeGrafter"/>
</dbReference>
<proteinExistence type="predicted"/>
<evidence type="ECO:0000313" key="8">
    <source>
        <dbReference type="Proteomes" id="UP000231279"/>
    </source>
</evidence>
<dbReference type="GO" id="GO:0000978">
    <property type="term" value="F:RNA polymerase II cis-regulatory region sequence-specific DNA binding"/>
    <property type="evidence" value="ECO:0007669"/>
    <property type="project" value="TreeGrafter"/>
</dbReference>
<dbReference type="GO" id="GO:0005634">
    <property type="term" value="C:nucleus"/>
    <property type="evidence" value="ECO:0007669"/>
    <property type="project" value="UniProtKB-SubCell"/>
</dbReference>
<dbReference type="PANTHER" id="PTHR16223">
    <property type="entry name" value="TRANSCRIPTION FACTOR BHLH83-RELATED"/>
    <property type="match status" value="1"/>
</dbReference>
<evidence type="ECO:0000256" key="1">
    <source>
        <dbReference type="ARBA" id="ARBA00004123"/>
    </source>
</evidence>
<dbReference type="PANTHER" id="PTHR16223:SF53">
    <property type="entry name" value="TRANSCRIPTION FACTOR BHLH68-LIKE"/>
    <property type="match status" value="1"/>
</dbReference>
<keyword evidence="4" id="KW-0804">Transcription</keyword>
<feature type="compositionally biased region" description="Basic and acidic residues" evidence="6">
    <location>
        <begin position="52"/>
        <end position="74"/>
    </location>
</feature>
<dbReference type="InterPro" id="IPR045239">
    <property type="entry name" value="bHLH95_bHLH"/>
</dbReference>
<comment type="caution">
    <text evidence="7">The sequence shown here is derived from an EMBL/GenBank/DDBJ whole genome shotgun (WGS) entry which is preliminary data.</text>
</comment>
<accession>A0A2G9G2N5</accession>
<dbReference type="EMBL" id="NKXS01007526">
    <property type="protein sequence ID" value="PIM99557.1"/>
    <property type="molecule type" value="Genomic_DNA"/>
</dbReference>